<organism evidence="1 2">
    <name type="scientific">Roseburia faecis</name>
    <dbReference type="NCBI Taxonomy" id="301302"/>
    <lineage>
        <taxon>Bacteria</taxon>
        <taxon>Bacillati</taxon>
        <taxon>Bacillota</taxon>
        <taxon>Clostridia</taxon>
        <taxon>Lachnospirales</taxon>
        <taxon>Lachnospiraceae</taxon>
        <taxon>Roseburia</taxon>
    </lineage>
</organism>
<name>A0A173UY85_9FIRM</name>
<dbReference type="RefSeq" id="WP_055264382.1">
    <property type="nucleotide sequence ID" value="NZ_CYXV01000023.1"/>
</dbReference>
<accession>A0A173UY85</accession>
<protein>
    <submittedName>
        <fullName evidence="1">Uncharacterized protein</fullName>
    </submittedName>
</protein>
<evidence type="ECO:0000313" key="2">
    <source>
        <dbReference type="Proteomes" id="UP000095495"/>
    </source>
</evidence>
<sequence>MDIQALGMLSNITAIEQKQNVNTIEGDINVEKDFYGTLREQQINCVKEDIYNKFHIDVGAANGYFECYIPSDVLYKMNTDTALRQKVYDMLADYSSDKFKLTMQTLNPPVKKCTLVFDDNGEIVATLEPDVGGEKAISERSKNTEKVRIMNASDIKSLLQNDMQEMIKKIEVQGVMAMEYKKKSIYK</sequence>
<reference evidence="1 2" key="1">
    <citation type="submission" date="2015-09" db="EMBL/GenBank/DDBJ databases">
        <authorList>
            <consortium name="Pathogen Informatics"/>
        </authorList>
    </citation>
    <scope>NUCLEOTIDE SEQUENCE [LARGE SCALE GENOMIC DNA]</scope>
    <source>
        <strain evidence="1 2">2789STDY5608863</strain>
    </source>
</reference>
<gene>
    <name evidence="1" type="ORF">ERS852420_03404</name>
</gene>
<proteinExistence type="predicted"/>
<dbReference type="AlphaFoldDB" id="A0A173UY85"/>
<dbReference type="EMBL" id="CYXV01000023">
    <property type="protein sequence ID" value="CUN19989.1"/>
    <property type="molecule type" value="Genomic_DNA"/>
</dbReference>
<dbReference type="Proteomes" id="UP000095495">
    <property type="component" value="Unassembled WGS sequence"/>
</dbReference>
<evidence type="ECO:0000313" key="1">
    <source>
        <dbReference type="EMBL" id="CUN19989.1"/>
    </source>
</evidence>